<dbReference type="InterPro" id="IPR029058">
    <property type="entry name" value="AB_hydrolase_fold"/>
</dbReference>
<dbReference type="Proteomes" id="UP000633219">
    <property type="component" value="Unassembled WGS sequence"/>
</dbReference>
<reference evidence="1" key="1">
    <citation type="submission" date="2021-01" db="EMBL/GenBank/DDBJ databases">
        <title>Rhizobium sp. strain KVB221 16S ribosomal RNA gene Genome sequencing and assembly.</title>
        <authorList>
            <person name="Kang M."/>
        </authorList>
    </citation>
    <scope>NUCLEOTIDE SEQUENCE</scope>
    <source>
        <strain evidence="1">KVB221</strain>
    </source>
</reference>
<name>A0A936YS69_9HYPH</name>
<evidence type="ECO:0000313" key="2">
    <source>
        <dbReference type="Proteomes" id="UP000633219"/>
    </source>
</evidence>
<keyword evidence="2" id="KW-1185">Reference proteome</keyword>
<dbReference type="SUPFAM" id="SSF53474">
    <property type="entry name" value="alpha/beta-Hydrolases"/>
    <property type="match status" value="1"/>
</dbReference>
<comment type="caution">
    <text evidence="1">The sequence shown here is derived from an EMBL/GenBank/DDBJ whole genome shotgun (WGS) entry which is preliminary data.</text>
</comment>
<dbReference type="Gene3D" id="3.40.50.1820">
    <property type="entry name" value="alpha/beta hydrolase"/>
    <property type="match status" value="1"/>
</dbReference>
<accession>A0A936YS69</accession>
<proteinExistence type="predicted"/>
<dbReference type="AlphaFoldDB" id="A0A936YS69"/>
<dbReference type="Pfam" id="PF06821">
    <property type="entry name" value="Ser_hydrolase"/>
    <property type="match status" value="1"/>
</dbReference>
<dbReference type="RefSeq" id="WP_201654088.1">
    <property type="nucleotide sequence ID" value="NZ_JAEQNC010000002.1"/>
</dbReference>
<sequence length="184" mass="20143">MKASEAEILIVPGYGNSGPDHWQTRWQSRLASARRIEQHSWDMPDRESWVSRIAETVKAAEKPVVLVAHSLGIGAAIHALPECKEKIAGAFLVAPPDLVHPDLRPLHLKTFGPYPREPLPFPSMLVASRNDPYGTYEHAGDIANAWGSLLVDAGNSGHINTESGHGPWPEGTMVFAQFLSRLKA</sequence>
<gene>
    <name evidence="1" type="ORF">JJB09_05185</name>
</gene>
<dbReference type="EMBL" id="JAEQNC010000002">
    <property type="protein sequence ID" value="MBL0371415.1"/>
    <property type="molecule type" value="Genomic_DNA"/>
</dbReference>
<protein>
    <submittedName>
        <fullName evidence="1">Serine hydrolase family protein</fullName>
    </submittedName>
</protein>
<dbReference type="InterPro" id="IPR010662">
    <property type="entry name" value="RBBP9/YdeN"/>
</dbReference>
<evidence type="ECO:0000313" key="1">
    <source>
        <dbReference type="EMBL" id="MBL0371415.1"/>
    </source>
</evidence>
<dbReference type="GO" id="GO:0016787">
    <property type="term" value="F:hydrolase activity"/>
    <property type="evidence" value="ECO:0007669"/>
    <property type="project" value="UniProtKB-KW"/>
</dbReference>
<keyword evidence="1" id="KW-0378">Hydrolase</keyword>
<organism evidence="1 2">
    <name type="scientific">Rhizobium setariae</name>
    <dbReference type="NCBI Taxonomy" id="2801340"/>
    <lineage>
        <taxon>Bacteria</taxon>
        <taxon>Pseudomonadati</taxon>
        <taxon>Pseudomonadota</taxon>
        <taxon>Alphaproteobacteria</taxon>
        <taxon>Hyphomicrobiales</taxon>
        <taxon>Rhizobiaceae</taxon>
        <taxon>Rhizobium/Agrobacterium group</taxon>
        <taxon>Rhizobium</taxon>
    </lineage>
</organism>